<comment type="function">
    <text evidence="10">RNA helicase.</text>
</comment>
<dbReference type="SMART" id="SM00490">
    <property type="entry name" value="HELICc"/>
    <property type="match status" value="1"/>
</dbReference>
<comment type="similarity">
    <text evidence="9">Belongs to the DEAD box helicase family.</text>
</comment>
<evidence type="ECO:0000256" key="4">
    <source>
        <dbReference type="ARBA" id="ARBA00022801"/>
    </source>
</evidence>
<feature type="short sequence motif" description="Q motif" evidence="8">
    <location>
        <begin position="199"/>
        <end position="227"/>
    </location>
</feature>
<dbReference type="GO" id="GO:0003723">
    <property type="term" value="F:RNA binding"/>
    <property type="evidence" value="ECO:0007669"/>
    <property type="project" value="UniProtKB-UniRule"/>
</dbReference>
<feature type="domain" description="DEAD-box RNA helicase Q" evidence="14">
    <location>
        <begin position="199"/>
        <end position="227"/>
    </location>
</feature>
<dbReference type="Gene3D" id="3.40.50.300">
    <property type="entry name" value="P-loop containing nucleotide triphosphate hydrolases"/>
    <property type="match status" value="2"/>
</dbReference>
<dbReference type="GO" id="GO:0005730">
    <property type="term" value="C:nucleolus"/>
    <property type="evidence" value="ECO:0007669"/>
    <property type="project" value="UniProtKB-SubCell"/>
</dbReference>
<evidence type="ECO:0000259" key="12">
    <source>
        <dbReference type="PROSITE" id="PS51192"/>
    </source>
</evidence>
<dbReference type="InterPro" id="IPR001650">
    <property type="entry name" value="Helicase_C-like"/>
</dbReference>
<keyword evidence="16" id="KW-1185">Reference proteome</keyword>
<feature type="compositionally biased region" description="Acidic residues" evidence="11">
    <location>
        <begin position="161"/>
        <end position="177"/>
    </location>
</feature>
<dbReference type="PANTHER" id="PTHR24031">
    <property type="entry name" value="RNA HELICASE"/>
    <property type="match status" value="1"/>
</dbReference>
<dbReference type="EMBL" id="JAUEDM010000005">
    <property type="protein sequence ID" value="KAK3316198.1"/>
    <property type="molecule type" value="Genomic_DNA"/>
</dbReference>
<feature type="compositionally biased region" description="Acidic residues" evidence="11">
    <location>
        <begin position="82"/>
        <end position="95"/>
    </location>
</feature>
<comment type="catalytic activity">
    <reaction evidence="10">
        <text>ATP + H2O = ADP + phosphate + H(+)</text>
        <dbReference type="Rhea" id="RHEA:13065"/>
        <dbReference type="ChEBI" id="CHEBI:15377"/>
        <dbReference type="ChEBI" id="CHEBI:15378"/>
        <dbReference type="ChEBI" id="CHEBI:30616"/>
        <dbReference type="ChEBI" id="CHEBI:43474"/>
        <dbReference type="ChEBI" id="CHEBI:456216"/>
        <dbReference type="EC" id="3.6.4.13"/>
    </reaction>
</comment>
<dbReference type="InterPro" id="IPR014001">
    <property type="entry name" value="Helicase_ATP-bd"/>
</dbReference>
<reference evidence="15" key="1">
    <citation type="journal article" date="2023" name="Mol. Phylogenet. Evol.">
        <title>Genome-scale phylogeny and comparative genomics of the fungal order Sordariales.</title>
        <authorList>
            <person name="Hensen N."/>
            <person name="Bonometti L."/>
            <person name="Westerberg I."/>
            <person name="Brannstrom I.O."/>
            <person name="Guillou S."/>
            <person name="Cros-Aarteil S."/>
            <person name="Calhoun S."/>
            <person name="Haridas S."/>
            <person name="Kuo A."/>
            <person name="Mondo S."/>
            <person name="Pangilinan J."/>
            <person name="Riley R."/>
            <person name="LaButti K."/>
            <person name="Andreopoulos B."/>
            <person name="Lipzen A."/>
            <person name="Chen C."/>
            <person name="Yan M."/>
            <person name="Daum C."/>
            <person name="Ng V."/>
            <person name="Clum A."/>
            <person name="Steindorff A."/>
            <person name="Ohm R.A."/>
            <person name="Martin F."/>
            <person name="Silar P."/>
            <person name="Natvig D.O."/>
            <person name="Lalanne C."/>
            <person name="Gautier V."/>
            <person name="Ament-Velasquez S.L."/>
            <person name="Kruys A."/>
            <person name="Hutchinson M.I."/>
            <person name="Powell A.J."/>
            <person name="Barry K."/>
            <person name="Miller A.N."/>
            <person name="Grigoriev I.V."/>
            <person name="Debuchy R."/>
            <person name="Gladieux P."/>
            <person name="Hiltunen Thoren M."/>
            <person name="Johannesson H."/>
        </authorList>
    </citation>
    <scope>NUCLEOTIDE SEQUENCE</scope>
    <source>
        <strain evidence="15">CBS 118394</strain>
    </source>
</reference>
<evidence type="ECO:0000256" key="3">
    <source>
        <dbReference type="ARBA" id="ARBA00022741"/>
    </source>
</evidence>
<feature type="region of interest" description="Disordered" evidence="11">
    <location>
        <begin position="1"/>
        <end position="26"/>
    </location>
</feature>
<keyword evidence="7 10" id="KW-0694">RNA-binding</keyword>
<feature type="compositionally biased region" description="Acidic residues" evidence="11">
    <location>
        <begin position="389"/>
        <end position="404"/>
    </location>
</feature>
<dbReference type="CDD" id="cd18787">
    <property type="entry name" value="SF2_C_DEAD"/>
    <property type="match status" value="1"/>
</dbReference>
<feature type="compositionally biased region" description="Basic and acidic residues" evidence="11">
    <location>
        <begin position="728"/>
        <end position="737"/>
    </location>
</feature>
<feature type="domain" description="Helicase C-terminal" evidence="13">
    <location>
        <begin position="485"/>
        <end position="654"/>
    </location>
</feature>
<evidence type="ECO:0000256" key="8">
    <source>
        <dbReference type="PROSITE-ProRule" id="PRU00552"/>
    </source>
</evidence>
<dbReference type="InterPro" id="IPR027417">
    <property type="entry name" value="P-loop_NTPase"/>
</dbReference>
<evidence type="ECO:0000256" key="9">
    <source>
        <dbReference type="RuleBase" id="RU000492"/>
    </source>
</evidence>
<reference evidence="15" key="2">
    <citation type="submission" date="2023-06" db="EMBL/GenBank/DDBJ databases">
        <authorList>
            <consortium name="Lawrence Berkeley National Laboratory"/>
            <person name="Haridas S."/>
            <person name="Hensen N."/>
            <person name="Bonometti L."/>
            <person name="Westerberg I."/>
            <person name="Brannstrom I.O."/>
            <person name="Guillou S."/>
            <person name="Cros-Aarteil S."/>
            <person name="Calhoun S."/>
            <person name="Kuo A."/>
            <person name="Mondo S."/>
            <person name="Pangilinan J."/>
            <person name="Riley R."/>
            <person name="Labutti K."/>
            <person name="Andreopoulos B."/>
            <person name="Lipzen A."/>
            <person name="Chen C."/>
            <person name="Yanf M."/>
            <person name="Daum C."/>
            <person name="Ng V."/>
            <person name="Clum A."/>
            <person name="Steindorff A."/>
            <person name="Ohm R."/>
            <person name="Martin F."/>
            <person name="Silar P."/>
            <person name="Natvig D."/>
            <person name="Lalanne C."/>
            <person name="Gautier V."/>
            <person name="Ament-Velasquez S.L."/>
            <person name="Kruys A."/>
            <person name="Hutchinson M.I."/>
            <person name="Powell A.J."/>
            <person name="Barry K."/>
            <person name="Miller A.N."/>
            <person name="Grigoriev I.V."/>
            <person name="Debuchy R."/>
            <person name="Gladieux P."/>
            <person name="Thoren M.H."/>
            <person name="Johannesson H."/>
        </authorList>
    </citation>
    <scope>NUCLEOTIDE SEQUENCE</scope>
    <source>
        <strain evidence="15">CBS 118394</strain>
    </source>
</reference>
<keyword evidence="3 9" id="KW-0547">Nucleotide-binding</keyword>
<dbReference type="InterPro" id="IPR000629">
    <property type="entry name" value="RNA-helicase_DEAD-box_CS"/>
</dbReference>
<evidence type="ECO:0000256" key="6">
    <source>
        <dbReference type="ARBA" id="ARBA00022840"/>
    </source>
</evidence>
<dbReference type="AlphaFoldDB" id="A0AAE0I079"/>
<evidence type="ECO:0000256" key="7">
    <source>
        <dbReference type="ARBA" id="ARBA00022884"/>
    </source>
</evidence>
<feature type="domain" description="Helicase ATP-binding" evidence="12">
    <location>
        <begin position="230"/>
        <end position="438"/>
    </location>
</feature>
<evidence type="ECO:0000259" key="13">
    <source>
        <dbReference type="PROSITE" id="PS51194"/>
    </source>
</evidence>
<comment type="domain">
    <text evidence="10">The Q motif is unique to and characteristic of the DEAD box family of RNA helicases and controls ATP binding and hydrolysis.</text>
</comment>
<evidence type="ECO:0000313" key="16">
    <source>
        <dbReference type="Proteomes" id="UP001283341"/>
    </source>
</evidence>
<feature type="region of interest" description="Disordered" evidence="11">
    <location>
        <begin position="380"/>
        <end position="409"/>
    </location>
</feature>
<dbReference type="InterPro" id="IPR014014">
    <property type="entry name" value="RNA_helicase_DEAD_Q_motif"/>
</dbReference>
<name>A0AAE0I079_9PEZI</name>
<dbReference type="GO" id="GO:0003724">
    <property type="term" value="F:RNA helicase activity"/>
    <property type="evidence" value="ECO:0007669"/>
    <property type="project" value="UniProtKB-EC"/>
</dbReference>
<dbReference type="Proteomes" id="UP001283341">
    <property type="component" value="Unassembled WGS sequence"/>
</dbReference>
<feature type="compositionally biased region" description="Basic and acidic residues" evidence="11">
    <location>
        <begin position="117"/>
        <end position="137"/>
    </location>
</feature>
<dbReference type="PROSITE" id="PS00039">
    <property type="entry name" value="DEAD_ATP_HELICASE"/>
    <property type="match status" value="1"/>
</dbReference>
<comment type="subcellular location">
    <subcellularLocation>
        <location evidence="1">Nucleus</location>
        <location evidence="1">Nucleolus</location>
    </subcellularLocation>
</comment>
<dbReference type="CDD" id="cd17946">
    <property type="entry name" value="DEADc_DDX24"/>
    <property type="match status" value="1"/>
</dbReference>
<dbReference type="Pfam" id="PF00270">
    <property type="entry name" value="DEAD"/>
    <property type="match status" value="1"/>
</dbReference>
<dbReference type="GO" id="GO:0005524">
    <property type="term" value="F:ATP binding"/>
    <property type="evidence" value="ECO:0007669"/>
    <property type="project" value="UniProtKB-UniRule"/>
</dbReference>
<evidence type="ECO:0000313" key="15">
    <source>
        <dbReference type="EMBL" id="KAK3316198.1"/>
    </source>
</evidence>
<feature type="region of interest" description="Disordered" evidence="11">
    <location>
        <begin position="716"/>
        <end position="737"/>
    </location>
</feature>
<dbReference type="PROSITE" id="PS51195">
    <property type="entry name" value="Q_MOTIF"/>
    <property type="match status" value="1"/>
</dbReference>
<dbReference type="SMART" id="SM00487">
    <property type="entry name" value="DEXDc"/>
    <property type="match status" value="1"/>
</dbReference>
<feature type="compositionally biased region" description="Basic residues" evidence="11">
    <location>
        <begin position="138"/>
        <end position="151"/>
    </location>
</feature>
<protein>
    <recommendedName>
        <fullName evidence="10">ATP-dependent RNA helicase</fullName>
        <ecNumber evidence="10">3.6.4.13</ecNumber>
    </recommendedName>
</protein>
<dbReference type="GO" id="GO:0006364">
    <property type="term" value="P:rRNA processing"/>
    <property type="evidence" value="ECO:0007669"/>
    <property type="project" value="UniProtKB-KW"/>
</dbReference>
<evidence type="ECO:0000256" key="2">
    <source>
        <dbReference type="ARBA" id="ARBA00022552"/>
    </source>
</evidence>
<dbReference type="InterPro" id="IPR011545">
    <property type="entry name" value="DEAD/DEAH_box_helicase_dom"/>
</dbReference>
<evidence type="ECO:0000256" key="5">
    <source>
        <dbReference type="ARBA" id="ARBA00022806"/>
    </source>
</evidence>
<dbReference type="PROSITE" id="PS51194">
    <property type="entry name" value="HELICASE_CTER"/>
    <property type="match status" value="1"/>
</dbReference>
<keyword evidence="6 9" id="KW-0067">ATP-binding</keyword>
<comment type="caution">
    <text evidence="15">The sequence shown here is derived from an EMBL/GenBank/DDBJ whole genome shotgun (WGS) entry which is preliminary data.</text>
</comment>
<keyword evidence="4 9" id="KW-0378">Hydrolase</keyword>
<dbReference type="EC" id="3.6.4.13" evidence="10"/>
<gene>
    <name evidence="15" type="ORF">B0H66DRAFT_518993</name>
</gene>
<evidence type="ECO:0000256" key="11">
    <source>
        <dbReference type="SAM" id="MobiDB-lite"/>
    </source>
</evidence>
<sequence length="799" mass="88298">MGTDNKRKFSKAPAGQLKRRKTQGTEKKAVGVNALKWKTVEVPEMFDDAEGFFGLEEIEGVDVVREGETVRFLAPAQAQQSEDSEEFTGFDDAPETADSVAKAKGPVALKSSAVGDASKDQKKKEPKRKDPKNEAKLKAKKEAKKEAKKKAEKVPEKEVQVEVEDGEEDENENDDPELETNVFANLDDIAGPDEEFDLTEWVPLELSPEMMTSIARLKFAKPTIIQSRAIPEIMNGHDVIGKAATGSGKTLAFGIPIVETWLSRQADKPADDKEKKSPIALVLSPTRELAHQISDHIKALCAGLTTGPYICSVTGGLAVQKQQRQLERADIVIGTPGRMWELMSSSNSVMNSLRDVKFLVVDEADRLLKDGHFKEAEEIFKALDRTGPTEEEGKESDSEEEVSDENQTQKRQTLVFSATFNKNLQQKLAGKSKFNLMADTESLEYLLQKLNFREDKPRFVDANPISQMAENLKEGLIMCGDMEKDLYLYATILLQPTRRTLVFTNSINSVRRLTPMLQNLNLPAFPLHSNMIQKARMRSIERFKASAPVAQNKNSQSKPSSSFSSSSILIATDVAARGLDIPNVDLVIHYHVPRSADDYVHRSGRTARAANSGVSVLLCGPKEAVPTQRLVAKVHARAEMKNTTNPKKKTQNLGAGIVRTIDIDRKLVSRLRERVTLAKKITDAELAKTKTKNDDDWVKKAAEDLGVDYNSDELERAGQWSGRGSGRKQKEKESQEITKAEMGGLRAQLRELLSKRINTGVSERYITGGAGGVDIDELLRGGGQGEFLGRVDGLGLDDL</sequence>
<accession>A0AAE0I079</accession>
<evidence type="ECO:0000259" key="14">
    <source>
        <dbReference type="PROSITE" id="PS51195"/>
    </source>
</evidence>
<feature type="region of interest" description="Disordered" evidence="11">
    <location>
        <begin position="74"/>
        <end position="177"/>
    </location>
</feature>
<proteinExistence type="inferred from homology"/>
<keyword evidence="5 9" id="KW-0347">Helicase</keyword>
<keyword evidence="2" id="KW-0698">rRNA processing</keyword>
<dbReference type="GO" id="GO:0016787">
    <property type="term" value="F:hydrolase activity"/>
    <property type="evidence" value="ECO:0007669"/>
    <property type="project" value="UniProtKB-KW"/>
</dbReference>
<organism evidence="15 16">
    <name type="scientific">Apodospora peruviana</name>
    <dbReference type="NCBI Taxonomy" id="516989"/>
    <lineage>
        <taxon>Eukaryota</taxon>
        <taxon>Fungi</taxon>
        <taxon>Dikarya</taxon>
        <taxon>Ascomycota</taxon>
        <taxon>Pezizomycotina</taxon>
        <taxon>Sordariomycetes</taxon>
        <taxon>Sordariomycetidae</taxon>
        <taxon>Sordariales</taxon>
        <taxon>Lasiosphaeriaceae</taxon>
        <taxon>Apodospora</taxon>
    </lineage>
</organism>
<dbReference type="PROSITE" id="PS51192">
    <property type="entry name" value="HELICASE_ATP_BIND_1"/>
    <property type="match status" value="1"/>
</dbReference>
<evidence type="ECO:0000256" key="1">
    <source>
        <dbReference type="ARBA" id="ARBA00004604"/>
    </source>
</evidence>
<dbReference type="Pfam" id="PF00271">
    <property type="entry name" value="Helicase_C"/>
    <property type="match status" value="1"/>
</dbReference>
<evidence type="ECO:0000256" key="10">
    <source>
        <dbReference type="RuleBase" id="RU365068"/>
    </source>
</evidence>
<dbReference type="SUPFAM" id="SSF52540">
    <property type="entry name" value="P-loop containing nucleoside triphosphate hydrolases"/>
    <property type="match status" value="1"/>
</dbReference>